<dbReference type="GO" id="GO:0000160">
    <property type="term" value="P:phosphorelay signal transduction system"/>
    <property type="evidence" value="ECO:0007669"/>
    <property type="project" value="InterPro"/>
</dbReference>
<dbReference type="PANTHER" id="PTHR44591">
    <property type="entry name" value="STRESS RESPONSE REGULATOR PROTEIN 1"/>
    <property type="match status" value="1"/>
</dbReference>
<organism evidence="4 5">
    <name type="scientific">Massilia violaceinigra</name>
    <dbReference type="NCBI Taxonomy" id="2045208"/>
    <lineage>
        <taxon>Bacteria</taxon>
        <taxon>Pseudomonadati</taxon>
        <taxon>Pseudomonadota</taxon>
        <taxon>Betaproteobacteria</taxon>
        <taxon>Burkholderiales</taxon>
        <taxon>Oxalobacteraceae</taxon>
        <taxon>Telluria group</taxon>
        <taxon>Massilia</taxon>
    </lineage>
</organism>
<dbReference type="PANTHER" id="PTHR44591:SF25">
    <property type="entry name" value="CHEMOTAXIS TWO-COMPONENT RESPONSE REGULATOR"/>
    <property type="match status" value="1"/>
</dbReference>
<dbReference type="KEGG" id="mass:CR152_26330"/>
<dbReference type="RefSeq" id="WP_099879981.1">
    <property type="nucleotide sequence ID" value="NZ_CP024608.1"/>
</dbReference>
<dbReference type="Gene3D" id="3.40.50.2300">
    <property type="match status" value="1"/>
</dbReference>
<reference evidence="4" key="1">
    <citation type="submission" date="2017-10" db="EMBL/GenBank/DDBJ databases">
        <title>Massilia psychrophilum sp. nov., a novel purple-pigmented bacterium isolated from Tianshan glacier, Xinjiang Municipality, China.</title>
        <authorList>
            <person name="Wang H."/>
        </authorList>
    </citation>
    <scope>NUCLEOTIDE SEQUENCE [LARGE SCALE GENOMIC DNA]</scope>
    <source>
        <strain evidence="4">B2</strain>
    </source>
</reference>
<feature type="domain" description="Response regulatory" evidence="3">
    <location>
        <begin position="157"/>
        <end position="268"/>
    </location>
</feature>
<evidence type="ECO:0000256" key="1">
    <source>
        <dbReference type="ARBA" id="ARBA00022553"/>
    </source>
</evidence>
<evidence type="ECO:0000313" key="5">
    <source>
        <dbReference type="Proteomes" id="UP000229897"/>
    </source>
</evidence>
<evidence type="ECO:0000256" key="2">
    <source>
        <dbReference type="PROSITE-ProRule" id="PRU00169"/>
    </source>
</evidence>
<dbReference type="AlphaFoldDB" id="A0A2D2DRM5"/>
<dbReference type="Gene3D" id="3.30.450.20">
    <property type="entry name" value="PAS domain"/>
    <property type="match status" value="1"/>
</dbReference>
<dbReference type="EMBL" id="CP024608">
    <property type="protein sequence ID" value="ATQ77628.1"/>
    <property type="molecule type" value="Genomic_DNA"/>
</dbReference>
<name>A0A2D2DRM5_9BURK</name>
<dbReference type="PROSITE" id="PS50110">
    <property type="entry name" value="RESPONSE_REGULATORY"/>
    <property type="match status" value="1"/>
</dbReference>
<dbReference type="SMART" id="SM00448">
    <property type="entry name" value="REC"/>
    <property type="match status" value="1"/>
</dbReference>
<feature type="modified residue" description="4-aspartylphosphate" evidence="2">
    <location>
        <position position="206"/>
    </location>
</feature>
<accession>A0A2D2DRM5</accession>
<keyword evidence="1 2" id="KW-0597">Phosphoprotein</keyword>
<evidence type="ECO:0000313" key="4">
    <source>
        <dbReference type="EMBL" id="ATQ77628.1"/>
    </source>
</evidence>
<keyword evidence="5" id="KW-1185">Reference proteome</keyword>
<evidence type="ECO:0000259" key="3">
    <source>
        <dbReference type="PROSITE" id="PS50110"/>
    </source>
</evidence>
<dbReference type="InterPro" id="IPR050595">
    <property type="entry name" value="Bact_response_regulator"/>
</dbReference>
<dbReference type="OrthoDB" id="9802155at2"/>
<dbReference type="InterPro" id="IPR001789">
    <property type="entry name" value="Sig_transdc_resp-reg_receiver"/>
</dbReference>
<gene>
    <name evidence="4" type="ORF">CR152_26330</name>
</gene>
<dbReference type="Pfam" id="PF00072">
    <property type="entry name" value="Response_reg"/>
    <property type="match status" value="1"/>
</dbReference>
<protein>
    <submittedName>
        <fullName evidence="4">Response regulator</fullName>
    </submittedName>
</protein>
<dbReference type="Proteomes" id="UP000229897">
    <property type="component" value="Chromosome"/>
</dbReference>
<dbReference type="InterPro" id="IPR011006">
    <property type="entry name" value="CheY-like_superfamily"/>
</dbReference>
<dbReference type="SUPFAM" id="SSF52172">
    <property type="entry name" value="CheY-like"/>
    <property type="match status" value="1"/>
</dbReference>
<proteinExistence type="predicted"/>
<sequence length="275" mass="29050">MHETGNAAGVASADWSTTELGDPLAWPGTLRLCVDIVLNTPLPMLLLWGPRRIVVFNNAYADLAGPRHPRAPGGRVPAVWPAPLAASAAALERALGGDVVRLERQRLSFLRNSAMESADYDLFYTPVRDGGAVGGVLCAVAPSAPPASMPAPADGLRILVVEDNLDSQYLVVEMLRAFGHEADGVGDAENALALMAQNSYNVLFSDVSLPGMSGVDMAREALRLQGGLNVIFASGYGDALLRHVEFAHQSLQKPYELEQLQAALAAVSKQLGSGV</sequence>